<accession>A0A2U1LXF4</accession>
<dbReference type="Proteomes" id="UP000245207">
    <property type="component" value="Unassembled WGS sequence"/>
</dbReference>
<dbReference type="Pfam" id="PF07859">
    <property type="entry name" value="Abhydrolase_3"/>
    <property type="match status" value="1"/>
</dbReference>
<dbReference type="SUPFAM" id="SSF53474">
    <property type="entry name" value="alpha/beta-Hydrolases"/>
    <property type="match status" value="1"/>
</dbReference>
<evidence type="ECO:0000259" key="2">
    <source>
        <dbReference type="Pfam" id="PF07859"/>
    </source>
</evidence>
<dbReference type="STRING" id="35608.A0A2U1LXF4"/>
<dbReference type="InterPro" id="IPR013094">
    <property type="entry name" value="AB_hydrolase_3"/>
</dbReference>
<dbReference type="PANTHER" id="PTHR23024">
    <property type="entry name" value="ARYLACETAMIDE DEACETYLASE"/>
    <property type="match status" value="1"/>
</dbReference>
<dbReference type="EMBL" id="PKPP01007345">
    <property type="protein sequence ID" value="PWA53634.1"/>
    <property type="molecule type" value="Genomic_DNA"/>
</dbReference>
<comment type="similarity">
    <text evidence="1">Belongs to the 'GDXG' lipolytic enzyme family.</text>
</comment>
<proteinExistence type="inferred from homology"/>
<dbReference type="OrthoDB" id="408631at2759"/>
<dbReference type="AlphaFoldDB" id="A0A2U1LXF4"/>
<keyword evidence="3" id="KW-0378">Hydrolase</keyword>
<keyword evidence="4" id="KW-1185">Reference proteome</keyword>
<dbReference type="InterPro" id="IPR029058">
    <property type="entry name" value="AB_hydrolase_fold"/>
</dbReference>
<dbReference type="InterPro" id="IPR050466">
    <property type="entry name" value="Carboxylest/Gibb_receptor"/>
</dbReference>
<organism evidence="3 4">
    <name type="scientific">Artemisia annua</name>
    <name type="common">Sweet wormwood</name>
    <dbReference type="NCBI Taxonomy" id="35608"/>
    <lineage>
        <taxon>Eukaryota</taxon>
        <taxon>Viridiplantae</taxon>
        <taxon>Streptophyta</taxon>
        <taxon>Embryophyta</taxon>
        <taxon>Tracheophyta</taxon>
        <taxon>Spermatophyta</taxon>
        <taxon>Magnoliopsida</taxon>
        <taxon>eudicotyledons</taxon>
        <taxon>Gunneridae</taxon>
        <taxon>Pentapetalae</taxon>
        <taxon>asterids</taxon>
        <taxon>campanulids</taxon>
        <taxon>Asterales</taxon>
        <taxon>Asteraceae</taxon>
        <taxon>Asteroideae</taxon>
        <taxon>Anthemideae</taxon>
        <taxon>Artemisiinae</taxon>
        <taxon>Artemisia</taxon>
    </lineage>
</organism>
<feature type="domain" description="Alpha/beta hydrolase fold-3" evidence="2">
    <location>
        <begin position="88"/>
        <end position="312"/>
    </location>
</feature>
<evidence type="ECO:0000313" key="3">
    <source>
        <dbReference type="EMBL" id="PWA53634.1"/>
    </source>
</evidence>
<comment type="caution">
    <text evidence="3">The sequence shown here is derived from an EMBL/GenBank/DDBJ whole genome shotgun (WGS) entry which is preliminary data.</text>
</comment>
<dbReference type="PANTHER" id="PTHR23024:SF24">
    <property type="entry name" value="ALPHA_BETA HYDROLASE FOLD-3 DOMAIN-CONTAINING PROTEIN"/>
    <property type="match status" value="1"/>
</dbReference>
<dbReference type="GO" id="GO:0016787">
    <property type="term" value="F:hydrolase activity"/>
    <property type="evidence" value="ECO:0007669"/>
    <property type="project" value="UniProtKB-KW"/>
</dbReference>
<gene>
    <name evidence="3" type="ORF">CTI12_AA428660</name>
</gene>
<evidence type="ECO:0000256" key="1">
    <source>
        <dbReference type="ARBA" id="ARBA00010515"/>
    </source>
</evidence>
<dbReference type="Gene3D" id="3.40.50.1820">
    <property type="entry name" value="alpha/beta hydrolase"/>
    <property type="match status" value="1"/>
</dbReference>
<name>A0A2U1LXF4_ARTAN</name>
<reference evidence="3 4" key="1">
    <citation type="journal article" date="2018" name="Mol. Plant">
        <title>The genome of Artemisia annua provides insight into the evolution of Asteraceae family and artemisinin biosynthesis.</title>
        <authorList>
            <person name="Shen Q."/>
            <person name="Zhang L."/>
            <person name="Liao Z."/>
            <person name="Wang S."/>
            <person name="Yan T."/>
            <person name="Shi P."/>
            <person name="Liu M."/>
            <person name="Fu X."/>
            <person name="Pan Q."/>
            <person name="Wang Y."/>
            <person name="Lv Z."/>
            <person name="Lu X."/>
            <person name="Zhang F."/>
            <person name="Jiang W."/>
            <person name="Ma Y."/>
            <person name="Chen M."/>
            <person name="Hao X."/>
            <person name="Li L."/>
            <person name="Tang Y."/>
            <person name="Lv G."/>
            <person name="Zhou Y."/>
            <person name="Sun X."/>
            <person name="Brodelius P.E."/>
            <person name="Rose J.K.C."/>
            <person name="Tang K."/>
        </authorList>
    </citation>
    <scope>NUCLEOTIDE SEQUENCE [LARGE SCALE GENOMIC DNA]</scope>
    <source>
        <strain evidence="4">cv. Huhao1</strain>
        <tissue evidence="3">Leaf</tissue>
    </source>
</reference>
<sequence>MDQKPETPSLPLITRFKLWLVTILTNAGIRPDGTLNRRFRNLVDFKSPANITPIQGVKSYDVSIDPDRNLWFRVFVPDVSIDTPLPVIVYYHGGGFAFYSPDSSPFDGLCCRFASNVPAVVVSASYRLTPENRFPSQYDDGIDVLKFLDEDQSHKSLPDNADMRRCFVSGDSAGGNLAHHVCVRASQNSFQQLKVIGLVALQPFFGGEERTPSELSPENSRGLELNQTDIYWNLFKPLSLLSDEEWDRDNEVINVSGPRAADISELNFPKTLVVVGGRDILLDRQMNYYDWLKKSGKAACLKEYPYMFHGFYAFTELEEAIHVISVVRDFVLNTSREWQEH</sequence>
<evidence type="ECO:0000313" key="4">
    <source>
        <dbReference type="Proteomes" id="UP000245207"/>
    </source>
</evidence>
<protein>
    <submittedName>
        <fullName evidence="3">Alpha/beta hydrolase fold-3</fullName>
    </submittedName>
</protein>